<dbReference type="EMBL" id="KZ824884">
    <property type="protein sequence ID" value="RAH76153.1"/>
    <property type="molecule type" value="Genomic_DNA"/>
</dbReference>
<keyword evidence="3" id="KW-1185">Reference proteome</keyword>
<keyword evidence="1" id="KW-0472">Membrane</keyword>
<accession>A0A8T8WKA9</accession>
<sequence length="92" mass="10367">MTFDLPYCFPSLQPAAGLPVRYPGCLTPENFLDCTTRQEKENDCTPGGVAFAFFFFCLFPFSNDGSWVIAYILLKKSPSSNHPLTKYSTLRQ</sequence>
<name>A0A8T8WKA9_ASPJA</name>
<feature type="transmembrane region" description="Helical" evidence="1">
    <location>
        <begin position="49"/>
        <end position="74"/>
    </location>
</feature>
<dbReference type="AlphaFoldDB" id="A0A8T8WKA9"/>
<dbReference type="RefSeq" id="XP_025522047.1">
    <property type="nucleotide sequence ID" value="XM_025667342.1"/>
</dbReference>
<dbReference type="GeneID" id="37171034"/>
<keyword evidence="1" id="KW-0812">Transmembrane</keyword>
<gene>
    <name evidence="2" type="ORF">BO86DRAFT_28343</name>
</gene>
<evidence type="ECO:0000256" key="1">
    <source>
        <dbReference type="SAM" id="Phobius"/>
    </source>
</evidence>
<evidence type="ECO:0000313" key="2">
    <source>
        <dbReference type="EMBL" id="RAH76153.1"/>
    </source>
</evidence>
<evidence type="ECO:0000313" key="3">
    <source>
        <dbReference type="Proteomes" id="UP000249497"/>
    </source>
</evidence>
<dbReference type="Proteomes" id="UP000249497">
    <property type="component" value="Unassembled WGS sequence"/>
</dbReference>
<keyword evidence="1" id="KW-1133">Transmembrane helix</keyword>
<reference evidence="2 3" key="1">
    <citation type="submission" date="2018-02" db="EMBL/GenBank/DDBJ databases">
        <title>The genomes of Aspergillus section Nigri reveals drivers in fungal speciation.</title>
        <authorList>
            <consortium name="DOE Joint Genome Institute"/>
            <person name="Vesth T.C."/>
            <person name="Nybo J."/>
            <person name="Theobald S."/>
            <person name="Brandl J."/>
            <person name="Frisvad J.C."/>
            <person name="Nielsen K.F."/>
            <person name="Lyhne E.K."/>
            <person name="Kogle M.E."/>
            <person name="Kuo A."/>
            <person name="Riley R."/>
            <person name="Clum A."/>
            <person name="Nolan M."/>
            <person name="Lipzen A."/>
            <person name="Salamov A."/>
            <person name="Henrissat B."/>
            <person name="Wiebenga A."/>
            <person name="De vries R.P."/>
            <person name="Grigoriev I.V."/>
            <person name="Mortensen U.H."/>
            <person name="Andersen M.R."/>
            <person name="Baker S.E."/>
        </authorList>
    </citation>
    <scope>NUCLEOTIDE SEQUENCE [LARGE SCALE GENOMIC DNA]</scope>
    <source>
        <strain evidence="2 3">CBS 114.51</strain>
    </source>
</reference>
<organism evidence="2 3">
    <name type="scientific">Aspergillus japonicus CBS 114.51</name>
    <dbReference type="NCBI Taxonomy" id="1448312"/>
    <lineage>
        <taxon>Eukaryota</taxon>
        <taxon>Fungi</taxon>
        <taxon>Dikarya</taxon>
        <taxon>Ascomycota</taxon>
        <taxon>Pezizomycotina</taxon>
        <taxon>Eurotiomycetes</taxon>
        <taxon>Eurotiomycetidae</taxon>
        <taxon>Eurotiales</taxon>
        <taxon>Aspergillaceae</taxon>
        <taxon>Aspergillus</taxon>
        <taxon>Aspergillus subgen. Circumdati</taxon>
    </lineage>
</organism>
<protein>
    <submittedName>
        <fullName evidence="2">Uncharacterized protein</fullName>
    </submittedName>
</protein>
<proteinExistence type="predicted"/>